<dbReference type="HOGENOM" id="CLU_029243_2_2_10"/>
<keyword evidence="4 8" id="KW-1133">Transmembrane helix</keyword>
<evidence type="ECO:0000313" key="10">
    <source>
        <dbReference type="Proteomes" id="UP000010408"/>
    </source>
</evidence>
<feature type="transmembrane region" description="Helical" evidence="8">
    <location>
        <begin position="12"/>
        <end position="31"/>
    </location>
</feature>
<dbReference type="GO" id="GO:0032153">
    <property type="term" value="C:cell division site"/>
    <property type="evidence" value="ECO:0007669"/>
    <property type="project" value="TreeGrafter"/>
</dbReference>
<dbReference type="InterPro" id="IPR001182">
    <property type="entry name" value="FtsW/RodA"/>
</dbReference>
<evidence type="ECO:0000256" key="5">
    <source>
        <dbReference type="ARBA" id="ARBA00023136"/>
    </source>
</evidence>
<sequence>MQTSSPGLLRSLDWITIMMYFILICFGWLSICGASYNFETEELLTPGGRPMMQLLWMGLGVLIGFIVLTLDTDVYEVGAPLFYGAMMVLLMVTIVIAPDIKGSRSWLVLGPVRLQPAEFAKVATALTLAWLFNQYEFTIKSTRSYLKIFGIIFLPIGLILLQQETGSALVFLALFLALFREGFSGLFMGLSAAAAIYFIGALILEDTLWWGETDADLFFVCNCILVFTIALYATYAHSTRERRRYLKYVILSIVGVYALAALVSAFVRFDWSYIALGLVLLLVSALLYLAVKEYLLRYLMMALFALASLGFFFSVSYVFNDILQPHQQVRIKIALGIESDIRGKGYNVDQSKIAIGSGGFTGKGFLKGTQTKLNYVPEQETDFIFCTVGEELGFVGAAGLVLFYGIFILRIVTLAERQVSTFGRVYGYCVASIFLFHLFINVGMVLGLVPVIGIPLPFFSYGGSSLWGFTFLLFILLGIDARRGHQSRASRLSSSLSFPHK</sequence>
<feature type="transmembrane region" description="Helical" evidence="8">
    <location>
        <begin position="425"/>
        <end position="452"/>
    </location>
</feature>
<organism evidence="9 10">
    <name type="scientific">Porphyromonas catoniae F0037</name>
    <dbReference type="NCBI Taxonomy" id="1127696"/>
    <lineage>
        <taxon>Bacteria</taxon>
        <taxon>Pseudomonadati</taxon>
        <taxon>Bacteroidota</taxon>
        <taxon>Bacteroidia</taxon>
        <taxon>Bacteroidales</taxon>
        <taxon>Porphyromonadaceae</taxon>
        <taxon>Porphyromonas</taxon>
    </lineage>
</organism>
<dbReference type="PATRIC" id="fig|1127696.3.peg.229"/>
<feature type="transmembrane region" description="Helical" evidence="8">
    <location>
        <begin position="298"/>
        <end position="319"/>
    </location>
</feature>
<feature type="transmembrane region" description="Helical" evidence="8">
    <location>
        <begin position="458"/>
        <end position="479"/>
    </location>
</feature>
<dbReference type="InterPro" id="IPR018365">
    <property type="entry name" value="Cell_cycle_FtsW-rel_CS"/>
</dbReference>
<evidence type="ECO:0000256" key="2">
    <source>
        <dbReference type="ARBA" id="ARBA00022692"/>
    </source>
</evidence>
<feature type="transmembrane region" description="Helical" evidence="8">
    <location>
        <begin position="392"/>
        <end position="413"/>
    </location>
</feature>
<dbReference type="Pfam" id="PF01098">
    <property type="entry name" value="FTSW_RODA_SPOVE"/>
    <property type="match status" value="2"/>
</dbReference>
<dbReference type="AlphaFoldDB" id="L1NGV8"/>
<dbReference type="eggNOG" id="COG0772">
    <property type="taxonomic scope" value="Bacteria"/>
</dbReference>
<accession>L1NGV8</accession>
<feature type="transmembrane region" description="Helical" evidence="8">
    <location>
        <begin position="217"/>
        <end position="236"/>
    </location>
</feature>
<evidence type="ECO:0000256" key="1">
    <source>
        <dbReference type="ARBA" id="ARBA00004141"/>
    </source>
</evidence>
<comment type="caution">
    <text evidence="9">The sequence shown here is derived from an EMBL/GenBank/DDBJ whole genome shotgun (WGS) entry which is preliminary data.</text>
</comment>
<evidence type="ECO:0000256" key="4">
    <source>
        <dbReference type="ARBA" id="ARBA00022989"/>
    </source>
</evidence>
<dbReference type="STRING" id="1127696.HMPREF9134_00278"/>
<dbReference type="GO" id="GO:0008360">
    <property type="term" value="P:regulation of cell shape"/>
    <property type="evidence" value="ECO:0007669"/>
    <property type="project" value="UniProtKB-KW"/>
</dbReference>
<evidence type="ECO:0000256" key="8">
    <source>
        <dbReference type="SAM" id="Phobius"/>
    </source>
</evidence>
<evidence type="ECO:0000256" key="3">
    <source>
        <dbReference type="ARBA" id="ARBA00022960"/>
    </source>
</evidence>
<gene>
    <name evidence="9" type="ORF">HMPREF9134_00278</name>
</gene>
<dbReference type="PANTHER" id="PTHR30474:SF1">
    <property type="entry name" value="PEPTIDOGLYCAN GLYCOSYLTRANSFERASE MRDB"/>
    <property type="match status" value="1"/>
</dbReference>
<name>L1NGV8_9PORP</name>
<keyword evidence="5 8" id="KW-0472">Membrane</keyword>
<evidence type="ECO:0000256" key="7">
    <source>
        <dbReference type="ARBA" id="ARBA00033270"/>
    </source>
</evidence>
<feature type="transmembrane region" description="Helical" evidence="8">
    <location>
        <begin position="248"/>
        <end position="267"/>
    </location>
</feature>
<dbReference type="NCBIfam" id="NF037961">
    <property type="entry name" value="RodA_shape"/>
    <property type="match status" value="1"/>
</dbReference>
<dbReference type="GO" id="GO:0051301">
    <property type="term" value="P:cell division"/>
    <property type="evidence" value="ECO:0007669"/>
    <property type="project" value="InterPro"/>
</dbReference>
<dbReference type="RefSeq" id="WP_005468415.1">
    <property type="nucleotide sequence ID" value="NZ_KB291042.1"/>
</dbReference>
<keyword evidence="3" id="KW-0133">Cell shape</keyword>
<feature type="transmembrane region" description="Helical" evidence="8">
    <location>
        <begin position="77"/>
        <end position="97"/>
    </location>
</feature>
<proteinExistence type="predicted"/>
<feature type="transmembrane region" description="Helical" evidence="8">
    <location>
        <begin position="273"/>
        <end position="291"/>
    </location>
</feature>
<comment type="subcellular location">
    <subcellularLocation>
        <location evidence="1">Membrane</location>
        <topology evidence="1">Multi-pass membrane protein</topology>
    </subcellularLocation>
</comment>
<dbReference type="PROSITE" id="PS00428">
    <property type="entry name" value="FTSW_RODA_SPOVE"/>
    <property type="match status" value="1"/>
</dbReference>
<dbReference type="PANTHER" id="PTHR30474">
    <property type="entry name" value="CELL CYCLE PROTEIN"/>
    <property type="match status" value="1"/>
</dbReference>
<evidence type="ECO:0000313" key="9">
    <source>
        <dbReference type="EMBL" id="EKY02734.1"/>
    </source>
</evidence>
<dbReference type="EMBL" id="AMEQ01000011">
    <property type="protein sequence ID" value="EKY02734.1"/>
    <property type="molecule type" value="Genomic_DNA"/>
</dbReference>
<keyword evidence="2 8" id="KW-0812">Transmembrane</keyword>
<dbReference type="GO" id="GO:0015648">
    <property type="term" value="F:lipid-linked peptidoglycan transporter activity"/>
    <property type="evidence" value="ECO:0007669"/>
    <property type="project" value="TreeGrafter"/>
</dbReference>
<dbReference type="Proteomes" id="UP000010408">
    <property type="component" value="Unassembled WGS sequence"/>
</dbReference>
<reference evidence="9 10" key="1">
    <citation type="submission" date="2012-05" db="EMBL/GenBank/DDBJ databases">
        <authorList>
            <person name="Weinstock G."/>
            <person name="Sodergren E."/>
            <person name="Lobos E.A."/>
            <person name="Fulton L."/>
            <person name="Fulton R."/>
            <person name="Courtney L."/>
            <person name="Fronick C."/>
            <person name="O'Laughlin M."/>
            <person name="Godfrey J."/>
            <person name="Wilson R.M."/>
            <person name="Miner T."/>
            <person name="Farmer C."/>
            <person name="Delehaunty K."/>
            <person name="Cordes M."/>
            <person name="Minx P."/>
            <person name="Tomlinson C."/>
            <person name="Chen J."/>
            <person name="Wollam A."/>
            <person name="Pepin K.H."/>
            <person name="Bhonagiri V."/>
            <person name="Zhang X."/>
            <person name="Suruliraj S."/>
            <person name="Warren W."/>
            <person name="Mitreva M."/>
            <person name="Mardis E.R."/>
            <person name="Wilson R.K."/>
        </authorList>
    </citation>
    <scope>NUCLEOTIDE SEQUENCE [LARGE SCALE GENOMIC DNA]</scope>
    <source>
        <strain evidence="9 10">F0037</strain>
    </source>
</reference>
<evidence type="ECO:0000256" key="6">
    <source>
        <dbReference type="ARBA" id="ARBA00032370"/>
    </source>
</evidence>
<feature type="transmembrane region" description="Helical" evidence="8">
    <location>
        <begin position="190"/>
        <end position="211"/>
    </location>
</feature>
<dbReference type="GO" id="GO:0005886">
    <property type="term" value="C:plasma membrane"/>
    <property type="evidence" value="ECO:0007669"/>
    <property type="project" value="TreeGrafter"/>
</dbReference>
<feature type="transmembrane region" description="Helical" evidence="8">
    <location>
        <begin position="51"/>
        <end position="70"/>
    </location>
</feature>
<protein>
    <recommendedName>
        <fullName evidence="7">Cell wall polymerase</fullName>
    </recommendedName>
    <alternativeName>
        <fullName evidence="6">Peptidoglycan polymerase</fullName>
    </alternativeName>
</protein>